<dbReference type="PANTHER" id="PTHR30204">
    <property type="entry name" value="REDOX-CYCLING DRUG-SENSING TRANSCRIPTIONAL ACTIVATOR SOXR"/>
    <property type="match status" value="1"/>
</dbReference>
<dbReference type="Proteomes" id="UP001329151">
    <property type="component" value="Chromosome"/>
</dbReference>
<evidence type="ECO:0000313" key="6">
    <source>
        <dbReference type="EMBL" id="BET26556.1"/>
    </source>
</evidence>
<evidence type="ECO:0000256" key="3">
    <source>
        <dbReference type="ARBA" id="ARBA00023125"/>
    </source>
</evidence>
<keyword evidence="2" id="KW-0805">Transcription regulation</keyword>
<dbReference type="PANTHER" id="PTHR30204:SF69">
    <property type="entry name" value="MERR-FAMILY TRANSCRIPTIONAL REGULATOR"/>
    <property type="match status" value="1"/>
</dbReference>
<dbReference type="KEGG" id="lto:RGQ30_20570"/>
<dbReference type="SMART" id="SM00422">
    <property type="entry name" value="HTH_MERR"/>
    <property type="match status" value="1"/>
</dbReference>
<gene>
    <name evidence="6" type="ORF">RGQ30_20570</name>
</gene>
<dbReference type="Gene3D" id="1.10.1660.10">
    <property type="match status" value="1"/>
</dbReference>
<evidence type="ECO:0000256" key="2">
    <source>
        <dbReference type="ARBA" id="ARBA00023015"/>
    </source>
</evidence>
<dbReference type="InterPro" id="IPR009061">
    <property type="entry name" value="DNA-bd_dom_put_sf"/>
</dbReference>
<evidence type="ECO:0000256" key="4">
    <source>
        <dbReference type="ARBA" id="ARBA00023163"/>
    </source>
</evidence>
<dbReference type="RefSeq" id="WP_130555981.1">
    <property type="nucleotide sequence ID" value="NZ_AP028947.1"/>
</dbReference>
<dbReference type="GO" id="GO:0003700">
    <property type="term" value="F:DNA-binding transcription factor activity"/>
    <property type="evidence" value="ECO:0007669"/>
    <property type="project" value="InterPro"/>
</dbReference>
<protein>
    <submittedName>
        <fullName evidence="6">MerR family transcriptional regulator</fullName>
    </submittedName>
</protein>
<dbReference type="AlphaFoldDB" id="A0AA86JGB8"/>
<dbReference type="SUPFAM" id="SSF46955">
    <property type="entry name" value="Putative DNA-binding domain"/>
    <property type="match status" value="1"/>
</dbReference>
<dbReference type="InterPro" id="IPR000551">
    <property type="entry name" value="MerR-type_HTH_dom"/>
</dbReference>
<organism evidence="6 7">
    <name type="scientific">Limnobacter thiooxidans</name>
    <dbReference type="NCBI Taxonomy" id="131080"/>
    <lineage>
        <taxon>Bacteria</taxon>
        <taxon>Pseudomonadati</taxon>
        <taxon>Pseudomonadota</taxon>
        <taxon>Betaproteobacteria</taxon>
        <taxon>Burkholderiales</taxon>
        <taxon>Burkholderiaceae</taxon>
        <taxon>Limnobacter</taxon>
    </lineage>
</organism>
<keyword evidence="4" id="KW-0804">Transcription</keyword>
<dbReference type="EMBL" id="AP028947">
    <property type="protein sequence ID" value="BET26556.1"/>
    <property type="molecule type" value="Genomic_DNA"/>
</dbReference>
<feature type="domain" description="HTH merR-type" evidence="5">
    <location>
        <begin position="1"/>
        <end position="68"/>
    </location>
</feature>
<evidence type="ECO:0000256" key="1">
    <source>
        <dbReference type="ARBA" id="ARBA00022491"/>
    </source>
</evidence>
<evidence type="ECO:0000259" key="5">
    <source>
        <dbReference type="PROSITE" id="PS50937"/>
    </source>
</evidence>
<sequence>MYIGELAKKSGASRKAIYLYEQLGLIQKPVRKGNYRVYPALVVDQIQTIRCAQSLGFKLKELVETLANNTNGLGSSVTYMIEQIRLKRLAIELQIESAQAQIKLLNQFEQQLRDSPDTMQCGMPVDSSPRGKL</sequence>
<reference evidence="6 7" key="1">
    <citation type="submission" date="2023-10" db="EMBL/GenBank/DDBJ databases">
        <title>Complete Genome Sequence of Limnobacter thiooxidans CS-K2T, Isolated from freshwater lake sediments in Bavaria, Germany.</title>
        <authorList>
            <person name="Naruki M."/>
            <person name="Watanabe A."/>
            <person name="Warashina T."/>
            <person name="Morita T."/>
            <person name="Arakawa K."/>
        </authorList>
    </citation>
    <scope>NUCLEOTIDE SEQUENCE [LARGE SCALE GENOMIC DNA]</scope>
    <source>
        <strain evidence="6 7">CS-K2</strain>
    </source>
</reference>
<keyword evidence="3" id="KW-0238">DNA-binding</keyword>
<dbReference type="PRINTS" id="PR00040">
    <property type="entry name" value="HTHMERR"/>
</dbReference>
<accession>A0AA86JGB8</accession>
<dbReference type="InterPro" id="IPR047057">
    <property type="entry name" value="MerR_fam"/>
</dbReference>
<dbReference type="PROSITE" id="PS50937">
    <property type="entry name" value="HTH_MERR_2"/>
    <property type="match status" value="1"/>
</dbReference>
<name>A0AA86JGB8_9BURK</name>
<dbReference type="Pfam" id="PF13411">
    <property type="entry name" value="MerR_1"/>
    <property type="match status" value="1"/>
</dbReference>
<keyword evidence="7" id="KW-1185">Reference proteome</keyword>
<proteinExistence type="predicted"/>
<keyword evidence="1" id="KW-0678">Repressor</keyword>
<dbReference type="GO" id="GO:0003677">
    <property type="term" value="F:DNA binding"/>
    <property type="evidence" value="ECO:0007669"/>
    <property type="project" value="UniProtKB-KW"/>
</dbReference>
<evidence type="ECO:0000313" key="7">
    <source>
        <dbReference type="Proteomes" id="UP001329151"/>
    </source>
</evidence>